<feature type="chain" id="PRO_5008285383" description="Secreted protein" evidence="1">
    <location>
        <begin position="20"/>
        <end position="68"/>
    </location>
</feature>
<dbReference type="Proteomes" id="UP000092600">
    <property type="component" value="Unassembled WGS sequence"/>
</dbReference>
<sequence>MRSASRMVASLCATIIVVARFDAFLNASCTYFSDSRSSALLASSSNKILDRFSMARAIAILCFCPPDS</sequence>
<proteinExistence type="predicted"/>
<dbReference type="EMBL" id="LSRQ01005999">
    <property type="protein sequence ID" value="OAY66671.1"/>
    <property type="molecule type" value="Genomic_DNA"/>
</dbReference>
<keyword evidence="1" id="KW-0732">Signal</keyword>
<protein>
    <recommendedName>
        <fullName evidence="4">Secreted protein</fullName>
    </recommendedName>
</protein>
<feature type="signal peptide" evidence="1">
    <location>
        <begin position="1"/>
        <end position="19"/>
    </location>
</feature>
<organism evidence="2 3">
    <name type="scientific">Ananas comosus</name>
    <name type="common">Pineapple</name>
    <name type="synonym">Ananas ananas</name>
    <dbReference type="NCBI Taxonomy" id="4615"/>
    <lineage>
        <taxon>Eukaryota</taxon>
        <taxon>Viridiplantae</taxon>
        <taxon>Streptophyta</taxon>
        <taxon>Embryophyta</taxon>
        <taxon>Tracheophyta</taxon>
        <taxon>Spermatophyta</taxon>
        <taxon>Magnoliopsida</taxon>
        <taxon>Liliopsida</taxon>
        <taxon>Poales</taxon>
        <taxon>Bromeliaceae</taxon>
        <taxon>Bromelioideae</taxon>
        <taxon>Ananas</taxon>
    </lineage>
</organism>
<name>A0A199UPV1_ANACO</name>
<evidence type="ECO:0000313" key="3">
    <source>
        <dbReference type="Proteomes" id="UP000092600"/>
    </source>
</evidence>
<evidence type="ECO:0000313" key="2">
    <source>
        <dbReference type="EMBL" id="OAY66671.1"/>
    </source>
</evidence>
<dbReference type="AlphaFoldDB" id="A0A199UPV1"/>
<gene>
    <name evidence="2" type="ORF">ACMD2_02109</name>
</gene>
<reference evidence="2 3" key="1">
    <citation type="journal article" date="2016" name="DNA Res.">
        <title>The draft genome of MD-2 pineapple using hybrid error correction of long reads.</title>
        <authorList>
            <person name="Redwan R.M."/>
            <person name="Saidin A."/>
            <person name="Kumar S.V."/>
        </authorList>
    </citation>
    <scope>NUCLEOTIDE SEQUENCE [LARGE SCALE GENOMIC DNA]</scope>
    <source>
        <strain evidence="3">cv. MD2</strain>
        <tissue evidence="2">Leaf</tissue>
    </source>
</reference>
<evidence type="ECO:0008006" key="4">
    <source>
        <dbReference type="Google" id="ProtNLM"/>
    </source>
</evidence>
<evidence type="ECO:0000256" key="1">
    <source>
        <dbReference type="SAM" id="SignalP"/>
    </source>
</evidence>
<comment type="caution">
    <text evidence="2">The sequence shown here is derived from an EMBL/GenBank/DDBJ whole genome shotgun (WGS) entry which is preliminary data.</text>
</comment>
<accession>A0A199UPV1</accession>